<dbReference type="GO" id="GO:0004034">
    <property type="term" value="F:aldose 1-epimerase activity"/>
    <property type="evidence" value="ECO:0007669"/>
    <property type="project" value="UniProtKB-EC"/>
</dbReference>
<dbReference type="PROSITE" id="PS00545">
    <property type="entry name" value="ALDOSE_1_EPIMERASE"/>
    <property type="match status" value="1"/>
</dbReference>
<feature type="binding site" evidence="13">
    <location>
        <begin position="83"/>
        <end position="84"/>
    </location>
    <ligand>
        <name>beta-D-galactose</name>
        <dbReference type="ChEBI" id="CHEBI:27667"/>
    </ligand>
</feature>
<dbReference type="InterPro" id="IPR015443">
    <property type="entry name" value="Aldose_1-epimerase"/>
</dbReference>
<dbReference type="InterPro" id="IPR011013">
    <property type="entry name" value="Gal_mutarotase_sf_dom"/>
</dbReference>
<evidence type="ECO:0000256" key="4">
    <source>
        <dbReference type="ARBA" id="ARBA00005028"/>
    </source>
</evidence>
<accession>R4WEI3</accession>
<dbReference type="GO" id="GO:0033499">
    <property type="term" value="P:galactose catabolic process via UDP-galactose, Leloir pathway"/>
    <property type="evidence" value="ECO:0007669"/>
    <property type="project" value="TreeGrafter"/>
</dbReference>
<dbReference type="PANTHER" id="PTHR10091:SF0">
    <property type="entry name" value="GALACTOSE MUTAROTASE"/>
    <property type="match status" value="1"/>
</dbReference>
<dbReference type="EMBL" id="AK418447">
    <property type="protein sequence ID" value="BAN21609.1"/>
    <property type="molecule type" value="mRNA"/>
</dbReference>
<comment type="function">
    <text evidence="11">Mutarotase that catalyzes the interconversion of beta-D-galactose and alpha-D-galactose during galactose metabolism. Beta-D-galactose is metabolized in the liver into glucose 1-phosphate, the primary metabolic fuel, by the action of four enzymes that constitute the Leloir pathway: GALM, GALK1 (galactokinase), GALT (galactose-1-phosphate uridylyltransferase) and GALE (UDP-galactose-4'-epimerase). Involved in the maintenance of the equilibrium between the beta- and alpha-anomers of galactose, therefore ensuring a sufficient supply of the alpha-anomer for GALK1. Also active on D-glucose although shows a preference for galactose over glucose.</text>
</comment>
<evidence type="ECO:0000256" key="2">
    <source>
        <dbReference type="ARBA" id="ARBA00001712"/>
    </source>
</evidence>
<dbReference type="InterPro" id="IPR008183">
    <property type="entry name" value="Aldose_1/G6P_1-epimerase"/>
</dbReference>
<dbReference type="UniPathway" id="UPA00242"/>
<evidence type="ECO:0000256" key="8">
    <source>
        <dbReference type="ARBA" id="ARBA00023235"/>
    </source>
</evidence>
<reference evidence="14" key="1">
    <citation type="journal article" date="2013" name="PLoS ONE">
        <title>Gene expression in gut symbiotic organ of stinkbug affected by extracellular bacterial symbiont.</title>
        <authorList>
            <person name="Futahashi R."/>
            <person name="Tanaka K."/>
            <person name="Tanahashi M."/>
            <person name="Nikoh N."/>
            <person name="Kikuchi Y."/>
            <person name="Lee B.L."/>
            <person name="Fukatsu T."/>
        </authorList>
    </citation>
    <scope>NUCLEOTIDE SEQUENCE</scope>
    <source>
        <tissue evidence="14">Midgut</tissue>
    </source>
</reference>
<dbReference type="Gene3D" id="2.70.98.10">
    <property type="match status" value="1"/>
</dbReference>
<keyword evidence="9" id="KW-0119">Carbohydrate metabolism</keyword>
<sequence length="293" mass="32517">MVIQKKPFGQISVGDYSKIIYEYTIKKKNATVRIISYGATITSVLVPDKNGEVKDVVLGFSNQEGYFGENNPYFGSTVGRVANRIENAKIKVKDKTYNISANMPPNTLHGGFHGLDKKLWEATTDNDALIMTCISEHLEEGFPGYVEFRVIYELTDDSELRITFKAKTTLPTPINLTNHAYFNLAGHDTGSKGVYEHDIFIDADSYTPLNDKMIPIGELANVVGTPLDFTKKQNLGNAIAKSPGKGFDYNYCINGTGFRLAARASHKKTGRVLEVFTDQPGVQFYTGNFLDNI</sequence>
<feature type="binding site" evidence="12">
    <location>
        <position position="248"/>
    </location>
    <ligand>
        <name>beta-D-galactose</name>
        <dbReference type="ChEBI" id="CHEBI:27667"/>
    </ligand>
</feature>
<dbReference type="Pfam" id="PF01263">
    <property type="entry name" value="Aldose_epim"/>
    <property type="match status" value="1"/>
</dbReference>
<evidence type="ECO:0000256" key="6">
    <source>
        <dbReference type="ARBA" id="ARBA00013185"/>
    </source>
</evidence>
<dbReference type="GO" id="GO:0006006">
    <property type="term" value="P:glucose metabolic process"/>
    <property type="evidence" value="ECO:0007669"/>
    <property type="project" value="TreeGrafter"/>
</dbReference>
<comment type="catalytic activity">
    <reaction evidence="1">
        <text>alpha-D-glucose = beta-D-glucose</text>
        <dbReference type="Rhea" id="RHEA:10264"/>
        <dbReference type="ChEBI" id="CHEBI:15903"/>
        <dbReference type="ChEBI" id="CHEBI:17925"/>
        <dbReference type="EC" id="5.1.3.3"/>
    </reaction>
</comment>
<dbReference type="InterPro" id="IPR014718">
    <property type="entry name" value="GH-type_carb-bd"/>
</dbReference>
<dbReference type="SUPFAM" id="SSF74650">
    <property type="entry name" value="Galactose mutarotase-like"/>
    <property type="match status" value="1"/>
</dbReference>
<comment type="pathway">
    <text evidence="3">Carbohydrate metabolism; galactose metabolism.</text>
</comment>
<evidence type="ECO:0000256" key="5">
    <source>
        <dbReference type="ARBA" id="ARBA00006206"/>
    </source>
</evidence>
<feature type="non-terminal residue" evidence="14">
    <location>
        <position position="293"/>
    </location>
</feature>
<dbReference type="EC" id="5.1.3.3" evidence="6"/>
<dbReference type="GO" id="GO:0030246">
    <property type="term" value="F:carbohydrate binding"/>
    <property type="evidence" value="ECO:0007669"/>
    <property type="project" value="InterPro"/>
</dbReference>
<evidence type="ECO:0000256" key="9">
    <source>
        <dbReference type="ARBA" id="ARBA00023277"/>
    </source>
</evidence>
<organism evidence="14">
    <name type="scientific">Riptortus pedestris</name>
    <name type="common">Bean bug</name>
    <dbReference type="NCBI Taxonomy" id="329032"/>
    <lineage>
        <taxon>Eukaryota</taxon>
        <taxon>Metazoa</taxon>
        <taxon>Ecdysozoa</taxon>
        <taxon>Arthropoda</taxon>
        <taxon>Hexapoda</taxon>
        <taxon>Insecta</taxon>
        <taxon>Pterygota</taxon>
        <taxon>Neoptera</taxon>
        <taxon>Paraneoptera</taxon>
        <taxon>Hemiptera</taxon>
        <taxon>Heteroptera</taxon>
        <taxon>Panheteroptera</taxon>
        <taxon>Pentatomomorpha</taxon>
        <taxon>Coreoidea</taxon>
        <taxon>Alydidae</taxon>
        <taxon>Riptortus</taxon>
    </lineage>
</organism>
<evidence type="ECO:0000256" key="12">
    <source>
        <dbReference type="PIRSR" id="PIRSR005096-2"/>
    </source>
</evidence>
<protein>
    <recommendedName>
        <fullName evidence="7">Galactose mutarotase</fullName>
        <ecNumber evidence="6">5.1.3.3</ecNumber>
    </recommendedName>
    <alternativeName>
        <fullName evidence="10">Aldose 1-epimerase</fullName>
    </alternativeName>
</protein>
<evidence type="ECO:0000256" key="10">
    <source>
        <dbReference type="ARBA" id="ARBA00032729"/>
    </source>
</evidence>
<name>R4WEI3_RIPPE</name>
<keyword evidence="8" id="KW-0413">Isomerase</keyword>
<comment type="catalytic activity">
    <reaction evidence="2">
        <text>alpha-D-galactose = beta-D-galactose</text>
        <dbReference type="Rhea" id="RHEA:28675"/>
        <dbReference type="ChEBI" id="CHEBI:27667"/>
        <dbReference type="ChEBI" id="CHEBI:28061"/>
        <dbReference type="EC" id="5.1.3.3"/>
    </reaction>
    <physiologicalReaction direction="right-to-left" evidence="2">
        <dbReference type="Rhea" id="RHEA:28677"/>
    </physiologicalReaction>
</comment>
<comment type="similarity">
    <text evidence="5">Belongs to the aldose epimerase family.</text>
</comment>
<comment type="pathway">
    <text evidence="4">Carbohydrate metabolism; hexose metabolism.</text>
</comment>
<feature type="binding site" evidence="13">
    <location>
        <begin position="179"/>
        <end position="181"/>
    </location>
    <ligand>
        <name>beta-D-galactose</name>
        <dbReference type="ChEBI" id="CHEBI:27667"/>
    </ligand>
</feature>
<evidence type="ECO:0000256" key="7">
    <source>
        <dbReference type="ARBA" id="ARBA00021023"/>
    </source>
</evidence>
<proteinExistence type="evidence at transcript level"/>
<dbReference type="CDD" id="cd09019">
    <property type="entry name" value="galactose_mutarotase_like"/>
    <property type="match status" value="1"/>
</dbReference>
<evidence type="ECO:0000256" key="1">
    <source>
        <dbReference type="ARBA" id="ARBA00001614"/>
    </source>
</evidence>
<evidence type="ECO:0000256" key="11">
    <source>
        <dbReference type="ARBA" id="ARBA00045743"/>
    </source>
</evidence>
<evidence type="ECO:0000313" key="14">
    <source>
        <dbReference type="EMBL" id="BAN21609.1"/>
    </source>
</evidence>
<dbReference type="PANTHER" id="PTHR10091">
    <property type="entry name" value="ALDOSE-1-EPIMERASE"/>
    <property type="match status" value="1"/>
</dbReference>
<dbReference type="UniPathway" id="UPA00214"/>
<dbReference type="AlphaFoldDB" id="R4WEI3"/>
<evidence type="ECO:0000256" key="13">
    <source>
        <dbReference type="PIRSR" id="PIRSR005096-3"/>
    </source>
</evidence>
<dbReference type="InterPro" id="IPR018052">
    <property type="entry name" value="Ald1_epimerase_CS"/>
</dbReference>
<evidence type="ECO:0000256" key="3">
    <source>
        <dbReference type="ARBA" id="ARBA00004947"/>
    </source>
</evidence>
<dbReference type="InterPro" id="IPR047215">
    <property type="entry name" value="Galactose_mutarotase-like"/>
</dbReference>
<dbReference type="PIRSF" id="PIRSF005096">
    <property type="entry name" value="GALM"/>
    <property type="match status" value="1"/>
</dbReference>